<evidence type="ECO:0000313" key="1">
    <source>
        <dbReference type="EMBL" id="DAD85763.1"/>
    </source>
</evidence>
<organism evidence="1">
    <name type="scientific">Siphoviridae sp. ctb1k4</name>
    <dbReference type="NCBI Taxonomy" id="2826391"/>
    <lineage>
        <taxon>Viruses</taxon>
        <taxon>Duplodnaviria</taxon>
        <taxon>Heunggongvirae</taxon>
        <taxon>Uroviricota</taxon>
        <taxon>Caudoviricetes</taxon>
    </lineage>
</organism>
<proteinExistence type="predicted"/>
<accession>A0A8S5MV30</accession>
<dbReference type="EMBL" id="BK014987">
    <property type="protein sequence ID" value="DAD85763.1"/>
    <property type="molecule type" value="Genomic_DNA"/>
</dbReference>
<protein>
    <submittedName>
        <fullName evidence="1">Uncharacterized protein</fullName>
    </submittedName>
</protein>
<sequence length="31" mass="3585">MASPLSMSMEVDPMRAMLIAVGHYRQEWTVF</sequence>
<reference evidence="1" key="1">
    <citation type="journal article" date="2021" name="Proc. Natl. Acad. Sci. U.S.A.">
        <title>A Catalog of Tens of Thousands of Viruses from Human Metagenomes Reveals Hidden Associations with Chronic Diseases.</title>
        <authorList>
            <person name="Tisza M.J."/>
            <person name="Buck C.B."/>
        </authorList>
    </citation>
    <scope>NUCLEOTIDE SEQUENCE</scope>
    <source>
        <strain evidence="1">Ctb1k4</strain>
    </source>
</reference>
<name>A0A8S5MV30_9CAUD</name>